<proteinExistence type="predicted"/>
<organism evidence="2 3">
    <name type="scientific">Wenling minipizza batfish hantavirus</name>
    <dbReference type="NCBI Taxonomy" id="2116434"/>
    <lineage>
        <taxon>Viruses</taxon>
        <taxon>Riboviria</taxon>
        <taxon>Orthornavirae</taxon>
        <taxon>Negarnaviricota</taxon>
        <taxon>Polyploviricotina</taxon>
        <taxon>Bunyaviricetes</taxon>
        <taxon>Elliovirales</taxon>
        <taxon>Hantaviridae</taxon>
        <taxon>Actantavirinae</taxon>
        <taxon>Actinovirus</taxon>
        <taxon>Actinovirus halieutaeae</taxon>
    </lineage>
</organism>
<evidence type="ECO:0000313" key="2">
    <source>
        <dbReference type="EMBL" id="AVM87657.1"/>
    </source>
</evidence>
<accession>A0A2P1GNS8</accession>
<sequence>MCATIVLVILACCLIVADGNLGRAKIKQNIFELKDGSTYSSTGGARNWNEVRVYAGDDGEKWPIIRIGGDIFSTIPTSADGTEVATTYDGCFFPCFLGEPRVNITGNKWGEIGSVEAGEMAGKFSGFYGGMIDQRRVFKTSVCYPGVTCLSGSRENGQIELIDFEGEIPKDAALKTLRDRGFLGQGVERHCWYGFGSPDEIEPLGVLCSANHYAIYDQNNVEKTPGACLTNASVWTEQHMTLPPTRIVYAAISMYGYKMTGDPRGSCTVRGKIRSVVPGHGIGAGCSVVKSENVDCQFSTPIQQYEALAKTPLGQGSTGIMAFAGIQATYGSAGLEDQNGAELWETWGRDLTGGSSRAKCQTYNITRYDGCRDVVWMKKHGVYCRGVGPHQEGNVGAAICELRCEKKILIRTCTRLQAYMAKSRIEGGAFYAEVRPEGLWIKTAAIWARVNEIKGDKCSRWDEGLFCQTLLKMDDVTALCGEDGCRPVVLVRNIIVDKVGPVVHPNRVARALGGTIALKQNGGYLQSTSWGIKEPYNCRASGDDRFLSWTCTEEPCEELIDPRMFGTGETVTIACGKTVERFTWAYGAWNGFSSKNIYLDATIATLLNQPWWIIGITVMALIWLIRFVFTMFSIHVVIAWILARLLKAGVKLIDLPRVLLRHAAGFLWFWRKFEFCATCGADINTVTHAEDGTCQTSSIKNGCHFCPTGKATTDHWTRVHLKEHVPWTAWVIPLSWEKYFRMLSKPNADRNPETRRGKGGRKGLMALALIGIVTCAKADIIPAKSCEGKTCTIDSTVIMEGLWPGDSQCYTLRGEGLDKTVCLSLESGTGTLVAPVVKCRLELDVRTECGIYCLQRDRGCRDSTELADRFPGCPVVYSEEVKYGGGYDWGCGLPNLNSDCFKAVAVSNGKRDYCLVDPNAEGAFTSEPVMCMIVDNQKVCSRNATTVNTLTILHRAETSFEVDIDKFLSISPEGEVRRAVDPDGCYKISQEKMKGNACDTGIDPSEIVCQKFINHWWDCGVHCQASDPNECTSPFKMPLFMQTGCRLGPAVENVDENSMSFATEGCTRGGYKLTWHFQGTVERQVDQSTVTAIEVKNCAGESGIDSQAHCDVDVSCTGPGSCHMDTPIIGEIPCLGSTRVDFTQTTGQTVIFRCGGFEVSKKIDLDIISADHFKSANSTSDRIDDKIRSQPWWVWFILAIAILVVILGLIACSCIIRAKREYTLLKER</sequence>
<evidence type="ECO:0000313" key="3">
    <source>
        <dbReference type="Proteomes" id="UP000297200"/>
    </source>
</evidence>
<dbReference type="Proteomes" id="UP000297200">
    <property type="component" value="Genome"/>
</dbReference>
<keyword evidence="1" id="KW-0812">Transmembrane</keyword>
<feature type="transmembrane region" description="Helical" evidence="1">
    <location>
        <begin position="611"/>
        <end position="643"/>
    </location>
</feature>
<evidence type="ECO:0000256" key="1">
    <source>
        <dbReference type="SAM" id="Phobius"/>
    </source>
</evidence>
<keyword evidence="1" id="KW-0472">Membrane</keyword>
<protein>
    <submittedName>
        <fullName evidence="2">Glycoprotein</fullName>
    </submittedName>
</protein>
<dbReference type="EMBL" id="MG599944">
    <property type="protein sequence ID" value="AVM87657.1"/>
    <property type="molecule type" value="Viral_cRNA"/>
</dbReference>
<feature type="transmembrane region" description="Helical" evidence="1">
    <location>
        <begin position="1192"/>
        <end position="1216"/>
    </location>
</feature>
<keyword evidence="3" id="KW-1185">Reference proteome</keyword>
<keyword evidence="1" id="KW-1133">Transmembrane helix</keyword>
<name>A0A2P1GNS8_9VIRU</name>
<reference evidence="2 3" key="1">
    <citation type="journal article" date="2018" name="Nature">
        <title>The evolutionary history of vertebrate RNA viruses.</title>
        <authorList>
            <person name="Shi M."/>
            <person name="Lin X.D."/>
            <person name="Chen X."/>
            <person name="Tian J.H."/>
            <person name="Chen L.J."/>
            <person name="Li K."/>
            <person name="Wang W."/>
            <person name="Eden J.S."/>
            <person name="Shen J.J."/>
            <person name="Liu L."/>
            <person name="Holmes E.C."/>
            <person name="Zhang Y.Z."/>
        </authorList>
    </citation>
    <scope>NUCLEOTIDE SEQUENCE [LARGE SCALE GENOMIC DNA]</scope>
    <source>
        <strain evidence="2 3">XQTMS16810</strain>
    </source>
</reference>